<dbReference type="Pfam" id="PF00072">
    <property type="entry name" value="Response_reg"/>
    <property type="match status" value="1"/>
</dbReference>
<feature type="domain" description="HTH LytTR-type" evidence="3">
    <location>
        <begin position="141"/>
        <end position="241"/>
    </location>
</feature>
<dbReference type="RefSeq" id="WP_002706283.1">
    <property type="nucleotide sequence ID" value="NZ_AAWS01000120.1"/>
</dbReference>
<dbReference type="CDD" id="cd17534">
    <property type="entry name" value="REC_DC-like"/>
    <property type="match status" value="1"/>
</dbReference>
<dbReference type="Gene3D" id="3.40.50.2300">
    <property type="match status" value="1"/>
</dbReference>
<reference evidence="4 5" key="1">
    <citation type="submission" date="2007-01" db="EMBL/GenBank/DDBJ databases">
        <authorList>
            <person name="Haygood M."/>
            <person name="Podell S."/>
            <person name="Anderson C."/>
            <person name="Hopkinson B."/>
            <person name="Roe K."/>
            <person name="Barbeau K."/>
            <person name="Gaasterland T."/>
            <person name="Ferriera S."/>
            <person name="Johnson J."/>
            <person name="Kravitz S."/>
            <person name="Beeson K."/>
            <person name="Sutton G."/>
            <person name="Rogers Y.-H."/>
            <person name="Friedman R."/>
            <person name="Frazier M."/>
            <person name="Venter J.C."/>
        </authorList>
    </citation>
    <scope>NUCLEOTIDE SEQUENCE [LARGE SCALE GENOMIC DNA]</scope>
    <source>
        <strain evidence="4 5">ATCC 23134</strain>
    </source>
</reference>
<keyword evidence="5" id="KW-1185">Reference proteome</keyword>
<dbReference type="SMART" id="SM00850">
    <property type="entry name" value="LytTR"/>
    <property type="match status" value="1"/>
</dbReference>
<dbReference type="PANTHER" id="PTHR43228:SF6">
    <property type="entry name" value="RESPONSE REGULATOR RECEIVER"/>
    <property type="match status" value="1"/>
</dbReference>
<dbReference type="AlphaFoldDB" id="A2A0M8"/>
<dbReference type="EMBL" id="AAWS01000120">
    <property type="protein sequence ID" value="EAY23812.1"/>
    <property type="molecule type" value="Genomic_DNA"/>
</dbReference>
<evidence type="ECO:0000256" key="1">
    <source>
        <dbReference type="PROSITE-ProRule" id="PRU00169"/>
    </source>
</evidence>
<name>A2A0M8_MICM2</name>
<comment type="caution">
    <text evidence="4">The sequence shown here is derived from an EMBL/GenBank/DDBJ whole genome shotgun (WGS) entry which is preliminary data.</text>
</comment>
<sequence>MNILIVEDDPIFAQGLQAMLEEMGYHSLGIAQEANEALRLMSATQPDLILMDIHIRGAMDGIEVAEQMKQRSLMIPVIFLTSLQNQETFSRAKQTNPFAYLSKPVEVAQLQRAIELALHKYAHKSSHLNEWANDVAIQNSFFVKAGRRIQKVHIPDIYYLEVDRNYSTIMLKDQPLKVRMTFKELSQKLPGHQFLKINKSYIVNLAKVDNADLEKNEVQVGQYVVPLSKRYRKDLLKALDIG</sequence>
<evidence type="ECO:0000259" key="2">
    <source>
        <dbReference type="PROSITE" id="PS50110"/>
    </source>
</evidence>
<dbReference type="Pfam" id="PF04397">
    <property type="entry name" value="LytTR"/>
    <property type="match status" value="1"/>
</dbReference>
<dbReference type="InterPro" id="IPR007492">
    <property type="entry name" value="LytTR_DNA-bd_dom"/>
</dbReference>
<evidence type="ECO:0000313" key="4">
    <source>
        <dbReference type="EMBL" id="EAY23812.1"/>
    </source>
</evidence>
<dbReference type="InterPro" id="IPR011006">
    <property type="entry name" value="CheY-like_superfamily"/>
</dbReference>
<dbReference type="OrthoDB" id="1646880at2"/>
<proteinExistence type="predicted"/>
<dbReference type="Proteomes" id="UP000004095">
    <property type="component" value="Unassembled WGS sequence"/>
</dbReference>
<dbReference type="GO" id="GO:0003677">
    <property type="term" value="F:DNA binding"/>
    <property type="evidence" value="ECO:0007669"/>
    <property type="project" value="InterPro"/>
</dbReference>
<feature type="modified residue" description="4-aspartylphosphate" evidence="1">
    <location>
        <position position="52"/>
    </location>
</feature>
<protein>
    <submittedName>
        <fullName evidence="4">Sensory transduction regulatory protein</fullName>
    </submittedName>
</protein>
<dbReference type="PROSITE" id="PS50930">
    <property type="entry name" value="HTH_LYTTR"/>
    <property type="match status" value="1"/>
</dbReference>
<evidence type="ECO:0000259" key="3">
    <source>
        <dbReference type="PROSITE" id="PS50930"/>
    </source>
</evidence>
<dbReference type="eggNOG" id="COG3279">
    <property type="taxonomic scope" value="Bacteria"/>
</dbReference>
<dbReference type="PANTHER" id="PTHR43228">
    <property type="entry name" value="TWO-COMPONENT RESPONSE REGULATOR"/>
    <property type="match status" value="1"/>
</dbReference>
<dbReference type="PROSITE" id="PS50110">
    <property type="entry name" value="RESPONSE_REGULATORY"/>
    <property type="match status" value="1"/>
</dbReference>
<dbReference type="InterPro" id="IPR052048">
    <property type="entry name" value="ST_Response_Regulator"/>
</dbReference>
<dbReference type="Gene3D" id="2.40.50.1020">
    <property type="entry name" value="LytTr DNA-binding domain"/>
    <property type="match status" value="1"/>
</dbReference>
<dbReference type="InterPro" id="IPR001789">
    <property type="entry name" value="Sig_transdc_resp-reg_receiver"/>
</dbReference>
<gene>
    <name evidence="4" type="ORF">M23134_03321</name>
</gene>
<evidence type="ECO:0000313" key="5">
    <source>
        <dbReference type="Proteomes" id="UP000004095"/>
    </source>
</evidence>
<feature type="domain" description="Response regulatory" evidence="2">
    <location>
        <begin position="2"/>
        <end position="118"/>
    </location>
</feature>
<accession>A2A0M8</accession>
<dbReference type="GO" id="GO:0000160">
    <property type="term" value="P:phosphorelay signal transduction system"/>
    <property type="evidence" value="ECO:0007669"/>
    <property type="project" value="InterPro"/>
</dbReference>
<organism evidence="4 5">
    <name type="scientific">Microscilla marina ATCC 23134</name>
    <dbReference type="NCBI Taxonomy" id="313606"/>
    <lineage>
        <taxon>Bacteria</taxon>
        <taxon>Pseudomonadati</taxon>
        <taxon>Bacteroidota</taxon>
        <taxon>Cytophagia</taxon>
        <taxon>Cytophagales</taxon>
        <taxon>Microscillaceae</taxon>
        <taxon>Microscilla</taxon>
    </lineage>
</organism>
<dbReference type="SUPFAM" id="SSF52172">
    <property type="entry name" value="CheY-like"/>
    <property type="match status" value="1"/>
</dbReference>
<dbReference type="SMART" id="SM00448">
    <property type="entry name" value="REC"/>
    <property type="match status" value="1"/>
</dbReference>
<keyword evidence="1" id="KW-0597">Phosphoprotein</keyword>